<comment type="caution">
    <text evidence="2">The sequence shown here is derived from an EMBL/GenBank/DDBJ whole genome shotgun (WGS) entry which is preliminary data.</text>
</comment>
<feature type="region of interest" description="Disordered" evidence="1">
    <location>
        <begin position="55"/>
        <end position="74"/>
    </location>
</feature>
<feature type="compositionally biased region" description="Gly residues" evidence="1">
    <location>
        <begin position="55"/>
        <end position="64"/>
    </location>
</feature>
<name>A0ABV3ILY0_9ACTN</name>
<protein>
    <submittedName>
        <fullName evidence="2">Uncharacterized protein</fullName>
    </submittedName>
</protein>
<feature type="compositionally biased region" description="Low complexity" evidence="1">
    <location>
        <begin position="65"/>
        <end position="74"/>
    </location>
</feature>
<organism evidence="2 3">
    <name type="scientific">Streptomyces roseoverticillatus</name>
    <dbReference type="NCBI Taxonomy" id="66429"/>
    <lineage>
        <taxon>Bacteria</taxon>
        <taxon>Bacillati</taxon>
        <taxon>Actinomycetota</taxon>
        <taxon>Actinomycetes</taxon>
        <taxon>Kitasatosporales</taxon>
        <taxon>Streptomycetaceae</taxon>
        <taxon>Streptomyces</taxon>
    </lineage>
</organism>
<evidence type="ECO:0000313" key="3">
    <source>
        <dbReference type="Proteomes" id="UP001552479"/>
    </source>
</evidence>
<accession>A0ABV3ILY0</accession>
<dbReference type="EMBL" id="JBFASG010000001">
    <property type="protein sequence ID" value="MEV4921451.1"/>
    <property type="molecule type" value="Genomic_DNA"/>
</dbReference>
<proteinExistence type="predicted"/>
<sequence length="74" mass="7510">MPRPCRPSPQQSPPRGLRALHDVRSVGRGRDGTYSVVVPRLSEDGAERAPAGIIAAGGQGGAAPGAGARPRSLS</sequence>
<evidence type="ECO:0000313" key="2">
    <source>
        <dbReference type="EMBL" id="MEV4921451.1"/>
    </source>
</evidence>
<dbReference type="RefSeq" id="WP_366086333.1">
    <property type="nucleotide sequence ID" value="NZ_JBFASG010000001.1"/>
</dbReference>
<reference evidence="2 3" key="1">
    <citation type="submission" date="2024-06" db="EMBL/GenBank/DDBJ databases">
        <title>The Natural Products Discovery Center: Release of the First 8490 Sequenced Strains for Exploring Actinobacteria Biosynthetic Diversity.</title>
        <authorList>
            <person name="Kalkreuter E."/>
            <person name="Kautsar S.A."/>
            <person name="Yang D."/>
            <person name="Bader C.D."/>
            <person name="Teijaro C.N."/>
            <person name="Fluegel L."/>
            <person name="Davis C.M."/>
            <person name="Simpson J.R."/>
            <person name="Lauterbach L."/>
            <person name="Steele A.D."/>
            <person name="Gui C."/>
            <person name="Meng S."/>
            <person name="Li G."/>
            <person name="Viehrig K."/>
            <person name="Ye F."/>
            <person name="Su P."/>
            <person name="Kiefer A.F."/>
            <person name="Nichols A."/>
            <person name="Cepeda A.J."/>
            <person name="Yan W."/>
            <person name="Fan B."/>
            <person name="Jiang Y."/>
            <person name="Adhikari A."/>
            <person name="Zheng C.-J."/>
            <person name="Schuster L."/>
            <person name="Cowan T.M."/>
            <person name="Smanski M.J."/>
            <person name="Chevrette M.G."/>
            <person name="De Carvalho L.P.S."/>
            <person name="Shen B."/>
        </authorList>
    </citation>
    <scope>NUCLEOTIDE SEQUENCE [LARGE SCALE GENOMIC DNA]</scope>
    <source>
        <strain evidence="2 3">NPDC053791</strain>
    </source>
</reference>
<keyword evidence="3" id="KW-1185">Reference proteome</keyword>
<gene>
    <name evidence="2" type="ORF">AB0L03_01115</name>
</gene>
<evidence type="ECO:0000256" key="1">
    <source>
        <dbReference type="SAM" id="MobiDB-lite"/>
    </source>
</evidence>
<dbReference type="Proteomes" id="UP001552479">
    <property type="component" value="Unassembled WGS sequence"/>
</dbReference>